<comment type="caution">
    <text evidence="2">The sequence shown here is derived from an EMBL/GenBank/DDBJ whole genome shotgun (WGS) entry which is preliminary data.</text>
</comment>
<sequence length="466" mass="50683">MQSSHAAAAVSSVFDEDNLIADAGLVPVVRLAERAGLPDLVDTAVRITGSGNGGGANPAAKVMSLVAAMCAGADSIDDADRLRHAAMPVAFEQLRAPSTLGMFLRSFTHGHVLQLHAVHRRFLSELSRRAPLLPGADQVAFIDVDSTHKQVFGRAKQGTQIGRFKGVRTLHPLLATICTPIARPVIAGVRLRRGKAADARGAERFVAETLATATQAAATGLRVLRTDSQFYNADVVAACRRTDTCFSITTGMNPSIKRAIAAIDEDAGRQIRYPTGVLDPDTGELIFDAQVAEISAYTAFTERRKSEQVTARLIVRRVRDLAKPATVGEQGELFPAWRYHPFLTDTPFQTLQAERHHRHHAVIEQVIADGKAVPLAHLPSGHFNANAAWLTLLWAMSFNLLRAAGALASAFHTRATTDTIRAHLVNFPARLARSARRLILHLPRNWPWADTWQQLLTTLHTPPDSI</sequence>
<dbReference type="EMBL" id="JAAXPI010000004">
    <property type="protein sequence ID" value="NKZ03135.1"/>
    <property type="molecule type" value="Genomic_DNA"/>
</dbReference>
<evidence type="ECO:0000313" key="3">
    <source>
        <dbReference type="Proteomes" id="UP000579250"/>
    </source>
</evidence>
<reference evidence="2 3" key="1">
    <citation type="submission" date="2020-04" db="EMBL/GenBank/DDBJ databases">
        <title>MicrobeNet Type strains.</title>
        <authorList>
            <person name="Nicholson A.C."/>
        </authorList>
    </citation>
    <scope>NUCLEOTIDE SEQUENCE [LARGE SCALE GENOMIC DNA]</scope>
    <source>
        <strain evidence="2 3">ATCC BAA-277</strain>
    </source>
</reference>
<dbReference type="InterPro" id="IPR047960">
    <property type="entry name" value="Transpos_IS1380"/>
</dbReference>
<organism evidence="2 3">
    <name type="scientific">Actinomadura latina</name>
    <dbReference type="NCBI Taxonomy" id="163603"/>
    <lineage>
        <taxon>Bacteria</taxon>
        <taxon>Bacillati</taxon>
        <taxon>Actinomycetota</taxon>
        <taxon>Actinomycetes</taxon>
        <taxon>Streptosporangiales</taxon>
        <taxon>Thermomonosporaceae</taxon>
        <taxon>Actinomadura</taxon>
    </lineage>
</organism>
<dbReference type="NCBIfam" id="NF033539">
    <property type="entry name" value="transpos_IS1380"/>
    <property type="match status" value="1"/>
</dbReference>
<dbReference type="Pfam" id="PF13701">
    <property type="entry name" value="DDE_Tnp_1_4"/>
    <property type="match status" value="1"/>
</dbReference>
<dbReference type="AlphaFoldDB" id="A0A846YWU9"/>
<name>A0A846YWU9_9ACTN</name>
<dbReference type="InterPro" id="IPR025668">
    <property type="entry name" value="Tnp_DDE_dom"/>
</dbReference>
<keyword evidence="3" id="KW-1185">Reference proteome</keyword>
<evidence type="ECO:0000259" key="1">
    <source>
        <dbReference type="Pfam" id="PF13701"/>
    </source>
</evidence>
<evidence type="ECO:0000313" key="2">
    <source>
        <dbReference type="EMBL" id="NKZ03135.1"/>
    </source>
</evidence>
<protein>
    <submittedName>
        <fullName evidence="2">IS1380 family transposase</fullName>
    </submittedName>
</protein>
<dbReference type="Proteomes" id="UP000579250">
    <property type="component" value="Unassembled WGS sequence"/>
</dbReference>
<proteinExistence type="predicted"/>
<accession>A0A846YWU9</accession>
<gene>
    <name evidence="2" type="ORF">HGB48_05135</name>
</gene>
<dbReference type="RefSeq" id="WP_067628383.1">
    <property type="nucleotide sequence ID" value="NZ_JAAXPI010000004.1"/>
</dbReference>
<feature type="domain" description="Transposase DDE" evidence="1">
    <location>
        <begin position="8"/>
        <end position="460"/>
    </location>
</feature>